<sequence length="264" mass="29728">MKHHYAKKVGNPIPRTKKIKLALIPEVPPTQGHVLKLIQKLRLANGTLLALTNNSVLSYIVKLCTSARRSSSQDAANELVDAELTRVQGILDDGLAAHGAIYTEMGICTEWKEGDVIVKQIQQVVSYLEDISCHILEQDLGVAWEGNTCEAPGSQDTGPELREHLRTTVQYFLWLRQSFNYLFTGCTLFSLYSAATEPLTRGCLAEREKPIWSLHWLIDGWVPALKHEKAKADVILMQISPLVEHLHLTYVDWYPPEFDKADLD</sequence>
<accession>A0A2H3D3V0</accession>
<evidence type="ECO:0000313" key="2">
    <source>
        <dbReference type="Proteomes" id="UP000217790"/>
    </source>
</evidence>
<evidence type="ECO:0000313" key="1">
    <source>
        <dbReference type="EMBL" id="PBK88770.1"/>
    </source>
</evidence>
<dbReference type="InParanoid" id="A0A2H3D3V0"/>
<name>A0A2H3D3V0_ARMGA</name>
<dbReference type="Proteomes" id="UP000217790">
    <property type="component" value="Unassembled WGS sequence"/>
</dbReference>
<gene>
    <name evidence="1" type="ORF">ARMGADRAFT_1033758</name>
</gene>
<dbReference type="EMBL" id="KZ293671">
    <property type="protein sequence ID" value="PBK88770.1"/>
    <property type="molecule type" value="Genomic_DNA"/>
</dbReference>
<dbReference type="AlphaFoldDB" id="A0A2H3D3V0"/>
<proteinExistence type="predicted"/>
<reference evidence="2" key="1">
    <citation type="journal article" date="2017" name="Nat. Ecol. Evol.">
        <title>Genome expansion and lineage-specific genetic innovations in the forest pathogenic fungi Armillaria.</title>
        <authorList>
            <person name="Sipos G."/>
            <person name="Prasanna A.N."/>
            <person name="Walter M.C."/>
            <person name="O'Connor E."/>
            <person name="Balint B."/>
            <person name="Krizsan K."/>
            <person name="Kiss B."/>
            <person name="Hess J."/>
            <person name="Varga T."/>
            <person name="Slot J."/>
            <person name="Riley R."/>
            <person name="Boka B."/>
            <person name="Rigling D."/>
            <person name="Barry K."/>
            <person name="Lee J."/>
            <person name="Mihaltcheva S."/>
            <person name="LaButti K."/>
            <person name="Lipzen A."/>
            <person name="Waldron R."/>
            <person name="Moloney N.M."/>
            <person name="Sperisen C."/>
            <person name="Kredics L."/>
            <person name="Vagvoelgyi C."/>
            <person name="Patrignani A."/>
            <person name="Fitzpatrick D."/>
            <person name="Nagy I."/>
            <person name="Doyle S."/>
            <person name="Anderson J.B."/>
            <person name="Grigoriev I.V."/>
            <person name="Gueldener U."/>
            <person name="Muensterkoetter M."/>
            <person name="Nagy L.G."/>
        </authorList>
    </citation>
    <scope>NUCLEOTIDE SEQUENCE [LARGE SCALE GENOMIC DNA]</scope>
    <source>
        <strain evidence="2">Ar21-2</strain>
    </source>
</reference>
<keyword evidence="2" id="KW-1185">Reference proteome</keyword>
<protein>
    <submittedName>
        <fullName evidence="1">Uncharacterized protein</fullName>
    </submittedName>
</protein>
<organism evidence="1 2">
    <name type="scientific">Armillaria gallica</name>
    <name type="common">Bulbous honey fungus</name>
    <name type="synonym">Armillaria bulbosa</name>
    <dbReference type="NCBI Taxonomy" id="47427"/>
    <lineage>
        <taxon>Eukaryota</taxon>
        <taxon>Fungi</taxon>
        <taxon>Dikarya</taxon>
        <taxon>Basidiomycota</taxon>
        <taxon>Agaricomycotina</taxon>
        <taxon>Agaricomycetes</taxon>
        <taxon>Agaricomycetidae</taxon>
        <taxon>Agaricales</taxon>
        <taxon>Marasmiineae</taxon>
        <taxon>Physalacriaceae</taxon>
        <taxon>Armillaria</taxon>
    </lineage>
</organism>